<reference evidence="1 2" key="1">
    <citation type="submission" date="2020-08" db="EMBL/GenBank/DDBJ databases">
        <title>Genomic Encyclopedia of Type Strains, Phase IV (KMG-IV): sequencing the most valuable type-strain genomes for metagenomic binning, comparative biology and taxonomic classification.</title>
        <authorList>
            <person name="Goeker M."/>
        </authorList>
    </citation>
    <scope>NUCLEOTIDE SEQUENCE [LARGE SCALE GENOMIC DNA]</scope>
    <source>
        <strain evidence="1 2">DSM 102235</strain>
    </source>
</reference>
<comment type="caution">
    <text evidence="1">The sequence shown here is derived from an EMBL/GenBank/DDBJ whole genome shotgun (WGS) entry which is preliminary data.</text>
</comment>
<organism evidence="1 2">
    <name type="scientific">Sagittula marina</name>
    <dbReference type="NCBI Taxonomy" id="943940"/>
    <lineage>
        <taxon>Bacteria</taxon>
        <taxon>Pseudomonadati</taxon>
        <taxon>Pseudomonadota</taxon>
        <taxon>Alphaproteobacteria</taxon>
        <taxon>Rhodobacterales</taxon>
        <taxon>Roseobacteraceae</taxon>
        <taxon>Sagittula</taxon>
    </lineage>
</organism>
<gene>
    <name evidence="1" type="ORF">GGQ68_004928</name>
</gene>
<sequence>MVMICPGCVPVAVVIIISRAHGQGRLPREGAEGRLVGIMWKTQGRDMRGQGGGETRRLGSARVRLVKILPEGSSP</sequence>
<evidence type="ECO:0000313" key="1">
    <source>
        <dbReference type="EMBL" id="MBB3988570.1"/>
    </source>
</evidence>
<dbReference type="AlphaFoldDB" id="A0A7W6DSW7"/>
<name>A0A7W6DSW7_9RHOB</name>
<keyword evidence="2" id="KW-1185">Reference proteome</keyword>
<proteinExistence type="predicted"/>
<accession>A0A7W6DSW7</accession>
<evidence type="ECO:0000313" key="2">
    <source>
        <dbReference type="Proteomes" id="UP000541426"/>
    </source>
</evidence>
<protein>
    <submittedName>
        <fullName evidence="1">Uncharacterized protein</fullName>
    </submittedName>
</protein>
<dbReference type="EMBL" id="JACIEJ010000031">
    <property type="protein sequence ID" value="MBB3988570.1"/>
    <property type="molecule type" value="Genomic_DNA"/>
</dbReference>
<dbReference type="Proteomes" id="UP000541426">
    <property type="component" value="Unassembled WGS sequence"/>
</dbReference>